<gene>
    <name evidence="2" type="ORF">HF519_16655</name>
</gene>
<reference evidence="2 3" key="1">
    <citation type="submission" date="2020-04" db="EMBL/GenBank/DDBJ databases">
        <authorList>
            <person name="Klaysubun C."/>
            <person name="Duangmal K."/>
            <person name="Lipun K."/>
        </authorList>
    </citation>
    <scope>NUCLEOTIDE SEQUENCE [LARGE SCALE GENOMIC DNA]</scope>
    <source>
        <strain evidence="2 3">DSM 45300</strain>
    </source>
</reference>
<dbReference type="RefSeq" id="WP_169413871.1">
    <property type="nucleotide sequence ID" value="NZ_JAAXKZ010000059.1"/>
</dbReference>
<keyword evidence="1" id="KW-1133">Transmembrane helix</keyword>
<organism evidence="2 3">
    <name type="scientific">Pseudonocardia bannensis</name>
    <dbReference type="NCBI Taxonomy" id="630973"/>
    <lineage>
        <taxon>Bacteria</taxon>
        <taxon>Bacillati</taxon>
        <taxon>Actinomycetota</taxon>
        <taxon>Actinomycetes</taxon>
        <taxon>Pseudonocardiales</taxon>
        <taxon>Pseudonocardiaceae</taxon>
        <taxon>Pseudonocardia</taxon>
    </lineage>
</organism>
<sequence length="183" mass="18260">MTRPIRAAGEAALPYLEIAVGAVWWIVGSLALAGGPGTVVLAAGIGATGLLWTAVRRRQGAGAALGPGLRAKVIRLAAVAVGLVVVSGALLGAVGWDELAVPVACVLIGALLFPLSSVLEERSWVAAGAVLMVLGAGGALLALDTAGQAVPQGLVGMGAAVVLWAAGVYRLGLFQELRDRVGR</sequence>
<accession>A0A848DKU7</accession>
<feature type="transmembrane region" description="Helical" evidence="1">
    <location>
        <begin position="76"/>
        <end position="94"/>
    </location>
</feature>
<evidence type="ECO:0000256" key="1">
    <source>
        <dbReference type="SAM" id="Phobius"/>
    </source>
</evidence>
<proteinExistence type="predicted"/>
<feature type="transmembrane region" description="Helical" evidence="1">
    <location>
        <begin position="12"/>
        <end position="32"/>
    </location>
</feature>
<feature type="transmembrane region" description="Helical" evidence="1">
    <location>
        <begin position="38"/>
        <end position="55"/>
    </location>
</feature>
<evidence type="ECO:0000313" key="3">
    <source>
        <dbReference type="Proteomes" id="UP000586918"/>
    </source>
</evidence>
<keyword evidence="1" id="KW-0472">Membrane</keyword>
<protein>
    <submittedName>
        <fullName evidence="2">Uncharacterized protein</fullName>
    </submittedName>
</protein>
<name>A0A848DKU7_9PSEU</name>
<feature type="transmembrane region" description="Helical" evidence="1">
    <location>
        <begin position="149"/>
        <end position="173"/>
    </location>
</feature>
<comment type="caution">
    <text evidence="2">The sequence shown here is derived from an EMBL/GenBank/DDBJ whole genome shotgun (WGS) entry which is preliminary data.</text>
</comment>
<feature type="transmembrane region" description="Helical" evidence="1">
    <location>
        <begin position="124"/>
        <end position="143"/>
    </location>
</feature>
<keyword evidence="1" id="KW-0812">Transmembrane</keyword>
<dbReference type="EMBL" id="JAAXKZ010000059">
    <property type="protein sequence ID" value="NMH93173.1"/>
    <property type="molecule type" value="Genomic_DNA"/>
</dbReference>
<feature type="transmembrane region" description="Helical" evidence="1">
    <location>
        <begin position="100"/>
        <end position="119"/>
    </location>
</feature>
<dbReference type="Proteomes" id="UP000586918">
    <property type="component" value="Unassembled WGS sequence"/>
</dbReference>
<dbReference type="AlphaFoldDB" id="A0A848DKU7"/>
<evidence type="ECO:0000313" key="2">
    <source>
        <dbReference type="EMBL" id="NMH93173.1"/>
    </source>
</evidence>
<keyword evidence="3" id="KW-1185">Reference proteome</keyword>